<dbReference type="PROSITE" id="PS51419">
    <property type="entry name" value="RAB"/>
    <property type="match status" value="1"/>
</dbReference>
<reference evidence="3 4" key="1">
    <citation type="submission" date="2018-10" db="EMBL/GenBank/DDBJ databases">
        <title>Fifty Aureobasidium pullulans genomes reveal a recombining polyextremotolerant generalist.</title>
        <authorList>
            <person name="Gostincar C."/>
            <person name="Turk M."/>
            <person name="Zajc J."/>
            <person name="Gunde-Cimerman N."/>
        </authorList>
    </citation>
    <scope>NUCLEOTIDE SEQUENCE [LARGE SCALE GENOMIC DNA]</scope>
    <source>
        <strain evidence="3 4">EXF-3844</strain>
    </source>
</reference>
<dbReference type="GO" id="GO:0005525">
    <property type="term" value="F:GTP binding"/>
    <property type="evidence" value="ECO:0007669"/>
    <property type="project" value="InterPro"/>
</dbReference>
<feature type="compositionally biased region" description="Low complexity" evidence="2">
    <location>
        <begin position="33"/>
        <end position="46"/>
    </location>
</feature>
<dbReference type="SMART" id="SM00174">
    <property type="entry name" value="RHO"/>
    <property type="match status" value="1"/>
</dbReference>
<dbReference type="InterPro" id="IPR005225">
    <property type="entry name" value="Small_GTP-bd"/>
</dbReference>
<dbReference type="SUPFAM" id="SSF52540">
    <property type="entry name" value="P-loop containing nucleoside triphosphate hydrolases"/>
    <property type="match status" value="1"/>
</dbReference>
<dbReference type="Gene3D" id="3.40.50.300">
    <property type="entry name" value="P-loop containing nucleotide triphosphate hydrolases"/>
    <property type="match status" value="1"/>
</dbReference>
<dbReference type="Pfam" id="PF00071">
    <property type="entry name" value="Ras"/>
    <property type="match status" value="1"/>
</dbReference>
<gene>
    <name evidence="3" type="ORF">D6C90_02222</name>
</gene>
<protein>
    <submittedName>
        <fullName evidence="3">Ras-domain-containing protein</fullName>
    </submittedName>
</protein>
<feature type="region of interest" description="Disordered" evidence="2">
    <location>
        <begin position="203"/>
        <end position="264"/>
    </location>
</feature>
<accession>A0A4S9VFW6</accession>
<dbReference type="CDD" id="cd00154">
    <property type="entry name" value="Rab"/>
    <property type="match status" value="1"/>
</dbReference>
<dbReference type="PANTHER" id="PTHR47979">
    <property type="entry name" value="DRAB11-RELATED"/>
    <property type="match status" value="1"/>
</dbReference>
<feature type="region of interest" description="Disordered" evidence="2">
    <location>
        <begin position="1"/>
        <end position="69"/>
    </location>
</feature>
<evidence type="ECO:0000313" key="4">
    <source>
        <dbReference type="Proteomes" id="UP000310121"/>
    </source>
</evidence>
<dbReference type="SMART" id="SM00173">
    <property type="entry name" value="RAS"/>
    <property type="match status" value="1"/>
</dbReference>
<dbReference type="EMBL" id="QZBN01000121">
    <property type="protein sequence ID" value="THZ50862.1"/>
    <property type="molecule type" value="Genomic_DNA"/>
</dbReference>
<organism evidence="3 4">
    <name type="scientific">Aureobasidium pullulans</name>
    <name type="common">Black yeast</name>
    <name type="synonym">Pullularia pullulans</name>
    <dbReference type="NCBI Taxonomy" id="5580"/>
    <lineage>
        <taxon>Eukaryota</taxon>
        <taxon>Fungi</taxon>
        <taxon>Dikarya</taxon>
        <taxon>Ascomycota</taxon>
        <taxon>Pezizomycotina</taxon>
        <taxon>Dothideomycetes</taxon>
        <taxon>Dothideomycetidae</taxon>
        <taxon>Dothideales</taxon>
        <taxon>Saccotheciaceae</taxon>
        <taxon>Aureobasidium</taxon>
    </lineage>
</organism>
<dbReference type="InterPro" id="IPR050209">
    <property type="entry name" value="Rab_GTPases_membrane_traffic"/>
</dbReference>
<dbReference type="InterPro" id="IPR027417">
    <property type="entry name" value="P-loop_NTPase"/>
</dbReference>
<feature type="compositionally biased region" description="Polar residues" evidence="2">
    <location>
        <begin position="19"/>
        <end position="32"/>
    </location>
</feature>
<comment type="caution">
    <text evidence="3">The sequence shown here is derived from an EMBL/GenBank/DDBJ whole genome shotgun (WGS) entry which is preliminary data.</text>
</comment>
<dbReference type="PROSITE" id="PS51421">
    <property type="entry name" value="RAS"/>
    <property type="match status" value="1"/>
</dbReference>
<sequence>MISPSHCPPSAFSRERSTHSVNNPVISEQSQVTPNTLNRPNTTLDTANMGRQRRPSTASTTTADNSLPPESELGSMYDYLAKIILLGPSSAGKSCLLHRFVNSSWRILSSQTIGVEFATKIVKVGDGNRRKRIKLQLWDTAGTERFRSVSRSYYRGAAGAILVYDITSRDSFTQLGTFLNDARALASPQLTLLLAGNKADLADPVDSDAESEDDLDDSSILSPPLGQTPSSYDSRRFDSIASRGTIPRGGNGARATFAPDGRQVSSAQATQWATTQTIPMAVEVSAFNGDGVDELFNRLARMILAKIELGEIDPDDPLSGIQYGDSLSWAIDDGGSSIKSGVDGPRRRRKRAGTGQWASGLREWEEVFKLDGSRRRGCC</sequence>
<dbReference type="SMART" id="SM00175">
    <property type="entry name" value="RAB"/>
    <property type="match status" value="1"/>
</dbReference>
<comment type="similarity">
    <text evidence="1">Belongs to the small GTPase superfamily. Rab family.</text>
</comment>
<proteinExistence type="inferred from homology"/>
<dbReference type="Proteomes" id="UP000310121">
    <property type="component" value="Unassembled WGS sequence"/>
</dbReference>
<dbReference type="AlphaFoldDB" id="A0A4S9VFW6"/>
<evidence type="ECO:0000256" key="2">
    <source>
        <dbReference type="SAM" id="MobiDB-lite"/>
    </source>
</evidence>
<feature type="compositionally biased region" description="Acidic residues" evidence="2">
    <location>
        <begin position="203"/>
        <end position="217"/>
    </location>
</feature>
<dbReference type="GO" id="GO:0003924">
    <property type="term" value="F:GTPase activity"/>
    <property type="evidence" value="ECO:0007669"/>
    <property type="project" value="InterPro"/>
</dbReference>
<dbReference type="InterPro" id="IPR001806">
    <property type="entry name" value="Small_GTPase"/>
</dbReference>
<feature type="compositionally biased region" description="Polar residues" evidence="2">
    <location>
        <begin position="55"/>
        <end position="65"/>
    </location>
</feature>
<evidence type="ECO:0000256" key="1">
    <source>
        <dbReference type="ARBA" id="ARBA00006270"/>
    </source>
</evidence>
<name>A0A4S9VFW6_AURPU</name>
<dbReference type="NCBIfam" id="TIGR00231">
    <property type="entry name" value="small_GTP"/>
    <property type="match status" value="1"/>
</dbReference>
<evidence type="ECO:0000313" key="3">
    <source>
        <dbReference type="EMBL" id="THZ50862.1"/>
    </source>
</evidence>
<dbReference type="PRINTS" id="PR00449">
    <property type="entry name" value="RASTRNSFRMNG"/>
</dbReference>